<feature type="transmembrane region" description="Helical" evidence="2">
    <location>
        <begin position="287"/>
        <end position="309"/>
    </location>
</feature>
<reference evidence="4" key="1">
    <citation type="journal article" date="2019" name="Int. J. Syst. Evol. Microbiol.">
        <title>The Global Catalogue of Microorganisms (GCM) 10K type strain sequencing project: providing services to taxonomists for standard genome sequencing and annotation.</title>
        <authorList>
            <consortium name="The Broad Institute Genomics Platform"/>
            <consortium name="The Broad Institute Genome Sequencing Center for Infectious Disease"/>
            <person name="Wu L."/>
            <person name="Ma J."/>
        </authorList>
    </citation>
    <scope>NUCLEOTIDE SEQUENCE [LARGE SCALE GENOMIC DNA]</scope>
    <source>
        <strain evidence="4">CCM 8702</strain>
    </source>
</reference>
<dbReference type="Pfam" id="PF12679">
    <property type="entry name" value="ABC2_membrane_2"/>
    <property type="match status" value="1"/>
</dbReference>
<keyword evidence="4" id="KW-1185">Reference proteome</keyword>
<evidence type="ECO:0008006" key="5">
    <source>
        <dbReference type="Google" id="ProtNLM"/>
    </source>
</evidence>
<keyword evidence="2" id="KW-0472">Membrane</keyword>
<feature type="transmembrane region" description="Helical" evidence="2">
    <location>
        <begin position="207"/>
        <end position="230"/>
    </location>
</feature>
<feature type="compositionally biased region" description="Low complexity" evidence="1">
    <location>
        <begin position="30"/>
        <end position="47"/>
    </location>
</feature>
<proteinExistence type="predicted"/>
<dbReference type="Proteomes" id="UP000605427">
    <property type="component" value="Unassembled WGS sequence"/>
</dbReference>
<feature type="transmembrane region" description="Helical" evidence="2">
    <location>
        <begin position="242"/>
        <end position="267"/>
    </location>
</feature>
<sequence length="314" mass="32773">MSRPGNEVADPVQTMQVPAEASSRKRQDGAVAKASKAKITATKADAESSESASFSAPMKIRRASGPALSGMVRRTAEVELHKILAQFKYRAVPVLVALVPLVMLWLNGNTGSLIRFSPENLPYTLLSLAASVILPLVACMLAADLFAGERERGELKIPLTRPVSRPALVIGKISAMLIYQAGLLAILLILSLAAALLSGASLGDLNLLSILGAYVVTLLPIAAISTVAALASTLARSATSGFLLGILLLVAWNGLGLAFPAISPMLLTEYAALYKSIIGSEVAFGQLAMGAGILIGSATVLTTAQILLFDRKEI</sequence>
<evidence type="ECO:0000313" key="3">
    <source>
        <dbReference type="EMBL" id="GGH80745.1"/>
    </source>
</evidence>
<evidence type="ECO:0000313" key="4">
    <source>
        <dbReference type="Proteomes" id="UP000605427"/>
    </source>
</evidence>
<dbReference type="RefSeq" id="WP_172244796.1">
    <property type="nucleotide sequence ID" value="NZ_BMDD01000003.1"/>
</dbReference>
<keyword evidence="2" id="KW-0812">Transmembrane</keyword>
<dbReference type="PANTHER" id="PTHR37305:SF1">
    <property type="entry name" value="MEMBRANE PROTEIN"/>
    <property type="match status" value="1"/>
</dbReference>
<keyword evidence="2" id="KW-1133">Transmembrane helix</keyword>
<organism evidence="3 4">
    <name type="scientific">Saccharibacillus endophyticus</name>
    <dbReference type="NCBI Taxonomy" id="2060666"/>
    <lineage>
        <taxon>Bacteria</taxon>
        <taxon>Bacillati</taxon>
        <taxon>Bacillota</taxon>
        <taxon>Bacilli</taxon>
        <taxon>Bacillales</taxon>
        <taxon>Paenibacillaceae</taxon>
        <taxon>Saccharibacillus</taxon>
    </lineage>
</organism>
<feature type="transmembrane region" description="Helical" evidence="2">
    <location>
        <begin position="168"/>
        <end position="195"/>
    </location>
</feature>
<evidence type="ECO:0000256" key="2">
    <source>
        <dbReference type="SAM" id="Phobius"/>
    </source>
</evidence>
<feature type="region of interest" description="Disordered" evidence="1">
    <location>
        <begin position="1"/>
        <end position="47"/>
    </location>
</feature>
<dbReference type="EMBL" id="BMDD01000003">
    <property type="protein sequence ID" value="GGH80745.1"/>
    <property type="molecule type" value="Genomic_DNA"/>
</dbReference>
<feature type="transmembrane region" description="Helical" evidence="2">
    <location>
        <begin position="126"/>
        <end position="147"/>
    </location>
</feature>
<protein>
    <recommendedName>
        <fullName evidence="5">ABC transporter permease</fullName>
    </recommendedName>
</protein>
<feature type="transmembrane region" description="Helical" evidence="2">
    <location>
        <begin position="89"/>
        <end position="106"/>
    </location>
</feature>
<comment type="caution">
    <text evidence="3">The sequence shown here is derived from an EMBL/GenBank/DDBJ whole genome shotgun (WGS) entry which is preliminary data.</text>
</comment>
<gene>
    <name evidence="3" type="ORF">GCM10007362_29530</name>
</gene>
<evidence type="ECO:0000256" key="1">
    <source>
        <dbReference type="SAM" id="MobiDB-lite"/>
    </source>
</evidence>
<accession>A0ABQ1ZZ35</accession>
<dbReference type="PANTHER" id="PTHR37305">
    <property type="entry name" value="INTEGRAL MEMBRANE PROTEIN-RELATED"/>
    <property type="match status" value="1"/>
</dbReference>
<name>A0ABQ1ZZ35_9BACL</name>